<dbReference type="EMBL" id="BJVI01000011">
    <property type="protein sequence ID" value="GEL17692.1"/>
    <property type="molecule type" value="Genomic_DNA"/>
</dbReference>
<accession>A0A511CYR0</accession>
<reference evidence="1 2" key="1">
    <citation type="submission" date="2019-07" db="EMBL/GenBank/DDBJ databases">
        <title>Whole genome shotgun sequence of Pseudonocardia asaccharolytica NBRC 16224.</title>
        <authorList>
            <person name="Hosoyama A."/>
            <person name="Uohara A."/>
            <person name="Ohji S."/>
            <person name="Ichikawa N."/>
        </authorList>
    </citation>
    <scope>NUCLEOTIDE SEQUENCE [LARGE SCALE GENOMIC DNA]</scope>
    <source>
        <strain evidence="1 2">NBRC 16224</strain>
    </source>
</reference>
<organism evidence="1 2">
    <name type="scientific">Pseudonocardia asaccharolytica DSM 44247 = NBRC 16224</name>
    <dbReference type="NCBI Taxonomy" id="1123024"/>
    <lineage>
        <taxon>Bacteria</taxon>
        <taxon>Bacillati</taxon>
        <taxon>Actinomycetota</taxon>
        <taxon>Actinomycetes</taxon>
        <taxon>Pseudonocardiales</taxon>
        <taxon>Pseudonocardiaceae</taxon>
        <taxon>Pseudonocardia</taxon>
    </lineage>
</organism>
<sequence>MAGGLTINVRITGVRDTLRAFRELPKDASAELRDRTMVLAQSLAAVARASGMGDTAQSARAASSVKAVRDRVPVVKAGGTKRSSGVIFGSEFGMNRRSGWYARRRYRGSAGRQYRPHQGAHSYWFFTAIEGEQDRIDRTWNEIADSVIRKWGSG</sequence>
<dbReference type="Proteomes" id="UP000321328">
    <property type="component" value="Unassembled WGS sequence"/>
</dbReference>
<gene>
    <name evidence="1" type="ORF">PA7_15290</name>
</gene>
<comment type="caution">
    <text evidence="1">The sequence shown here is derived from an EMBL/GenBank/DDBJ whole genome shotgun (WGS) entry which is preliminary data.</text>
</comment>
<proteinExistence type="predicted"/>
<dbReference type="STRING" id="1123024.GCA_000423625_03023"/>
<keyword evidence="2" id="KW-1185">Reference proteome</keyword>
<dbReference type="OrthoDB" id="3690266at2"/>
<evidence type="ECO:0000313" key="1">
    <source>
        <dbReference type="EMBL" id="GEL17692.1"/>
    </source>
</evidence>
<name>A0A511CYR0_9PSEU</name>
<evidence type="ECO:0008006" key="3">
    <source>
        <dbReference type="Google" id="ProtNLM"/>
    </source>
</evidence>
<protein>
    <recommendedName>
        <fullName evidence="3">HK97 gp10 family phage protein</fullName>
    </recommendedName>
</protein>
<dbReference type="RefSeq" id="WP_028930679.1">
    <property type="nucleotide sequence ID" value="NZ_AUII01000013.1"/>
</dbReference>
<evidence type="ECO:0000313" key="2">
    <source>
        <dbReference type="Proteomes" id="UP000321328"/>
    </source>
</evidence>
<dbReference type="AlphaFoldDB" id="A0A511CYR0"/>